<evidence type="ECO:0000259" key="1">
    <source>
        <dbReference type="PROSITE" id="PS51704"/>
    </source>
</evidence>
<dbReference type="PANTHER" id="PTHR46211">
    <property type="entry name" value="GLYCEROPHOSPHORYL DIESTER PHOSPHODIESTERASE"/>
    <property type="match status" value="1"/>
</dbReference>
<reference evidence="2 3" key="1">
    <citation type="submission" date="2018-05" db="EMBL/GenBank/DDBJ databases">
        <title>Acuticoccus sediminis sp. nov., isolated from deep-sea sediment of Indian Ocean.</title>
        <authorList>
            <person name="Liu X."/>
            <person name="Lai Q."/>
            <person name="Du Y."/>
            <person name="Sun F."/>
            <person name="Zhang X."/>
            <person name="Wang S."/>
            <person name="Shao Z."/>
        </authorList>
    </citation>
    <scope>NUCLEOTIDE SEQUENCE [LARGE SCALE GENOMIC DNA]</scope>
    <source>
        <strain evidence="2 3">PTG4-2</strain>
    </source>
</reference>
<dbReference type="AlphaFoldDB" id="A0A8B2NT71"/>
<gene>
    <name evidence="2" type="ORF">DLJ53_09930</name>
</gene>
<keyword evidence="3" id="KW-1185">Reference proteome</keyword>
<dbReference type="PROSITE" id="PS51704">
    <property type="entry name" value="GP_PDE"/>
    <property type="match status" value="1"/>
</dbReference>
<name>A0A8B2NT71_9HYPH</name>
<dbReference type="EMBL" id="QHHQ01000002">
    <property type="protein sequence ID" value="RAI01719.1"/>
    <property type="molecule type" value="Genomic_DNA"/>
</dbReference>
<dbReference type="SUPFAM" id="SSF51695">
    <property type="entry name" value="PLC-like phosphodiesterases"/>
    <property type="match status" value="1"/>
</dbReference>
<dbReference type="Pfam" id="PF03009">
    <property type="entry name" value="GDPD"/>
    <property type="match status" value="1"/>
</dbReference>
<protein>
    <submittedName>
        <fullName evidence="2">Glycerophosphodiester phosphodiesterase</fullName>
    </submittedName>
</protein>
<dbReference type="InterPro" id="IPR017946">
    <property type="entry name" value="PLC-like_Pdiesterase_TIM-brl"/>
</dbReference>
<dbReference type="GO" id="GO:0006629">
    <property type="term" value="P:lipid metabolic process"/>
    <property type="evidence" value="ECO:0007669"/>
    <property type="project" value="InterPro"/>
</dbReference>
<feature type="domain" description="GP-PDE" evidence="1">
    <location>
        <begin position="2"/>
        <end position="232"/>
    </location>
</feature>
<dbReference type="Proteomes" id="UP000249590">
    <property type="component" value="Unassembled WGS sequence"/>
</dbReference>
<comment type="caution">
    <text evidence="2">The sequence shown here is derived from an EMBL/GenBank/DDBJ whole genome shotgun (WGS) entry which is preliminary data.</text>
</comment>
<sequence>MIQIVAHRGASATHRENSPASWRAAVAAGADAVESDVRVTADGHVVCIHDADLARLAGRPDRVADLTAAALAGVTAGGVPAAPVFADALGAVSPSVPLMLDVKDETPAGLDALAAALPEPDARPIVLALHAIESVRRFADSGHTVLAMIPQPGLWTAFLDAGADAVRLWERDAEPTILAAIAARTVPIWVTAGGGGTGRAVGDIDRTAVSRLATLGVDAILVNDPAGARQLLEGLAA</sequence>
<evidence type="ECO:0000313" key="2">
    <source>
        <dbReference type="EMBL" id="RAI01719.1"/>
    </source>
</evidence>
<proteinExistence type="predicted"/>
<evidence type="ECO:0000313" key="3">
    <source>
        <dbReference type="Proteomes" id="UP000249590"/>
    </source>
</evidence>
<dbReference type="RefSeq" id="WP_111344790.1">
    <property type="nucleotide sequence ID" value="NZ_QHHQ01000002.1"/>
</dbReference>
<accession>A0A8B2NT71</accession>
<dbReference type="InterPro" id="IPR030395">
    <property type="entry name" value="GP_PDE_dom"/>
</dbReference>
<dbReference type="Gene3D" id="3.20.20.190">
    <property type="entry name" value="Phosphatidylinositol (PI) phosphodiesterase"/>
    <property type="match status" value="1"/>
</dbReference>
<organism evidence="2 3">
    <name type="scientific">Acuticoccus sediminis</name>
    <dbReference type="NCBI Taxonomy" id="2184697"/>
    <lineage>
        <taxon>Bacteria</taxon>
        <taxon>Pseudomonadati</taxon>
        <taxon>Pseudomonadota</taxon>
        <taxon>Alphaproteobacteria</taxon>
        <taxon>Hyphomicrobiales</taxon>
        <taxon>Amorphaceae</taxon>
        <taxon>Acuticoccus</taxon>
    </lineage>
</organism>
<dbReference type="GO" id="GO:0008081">
    <property type="term" value="F:phosphoric diester hydrolase activity"/>
    <property type="evidence" value="ECO:0007669"/>
    <property type="project" value="InterPro"/>
</dbReference>
<dbReference type="PANTHER" id="PTHR46211:SF1">
    <property type="entry name" value="GLYCEROPHOSPHODIESTER PHOSPHODIESTERASE, CYTOPLASMIC"/>
    <property type="match status" value="1"/>
</dbReference>
<dbReference type="OrthoDB" id="1854250at2"/>